<reference evidence="1" key="1">
    <citation type="submission" date="2018-02" db="EMBL/GenBank/DDBJ databases">
        <authorList>
            <person name="Cohen D.B."/>
            <person name="Kent A.D."/>
        </authorList>
    </citation>
    <scope>NUCLEOTIDE SEQUENCE</scope>
</reference>
<accession>A0A2N9GGD5</accession>
<dbReference type="EMBL" id="OIVN01001890">
    <property type="protein sequence ID" value="SPC98623.1"/>
    <property type="molecule type" value="Genomic_DNA"/>
</dbReference>
<proteinExistence type="predicted"/>
<evidence type="ECO:0000313" key="1">
    <source>
        <dbReference type="EMBL" id="SPC98623.1"/>
    </source>
</evidence>
<dbReference type="AlphaFoldDB" id="A0A2N9GGD5"/>
<gene>
    <name evidence="1" type="ORF">FSB_LOCUS26505</name>
</gene>
<organism evidence="1">
    <name type="scientific">Fagus sylvatica</name>
    <name type="common">Beechnut</name>
    <dbReference type="NCBI Taxonomy" id="28930"/>
    <lineage>
        <taxon>Eukaryota</taxon>
        <taxon>Viridiplantae</taxon>
        <taxon>Streptophyta</taxon>
        <taxon>Embryophyta</taxon>
        <taxon>Tracheophyta</taxon>
        <taxon>Spermatophyta</taxon>
        <taxon>Magnoliopsida</taxon>
        <taxon>eudicotyledons</taxon>
        <taxon>Gunneridae</taxon>
        <taxon>Pentapetalae</taxon>
        <taxon>rosids</taxon>
        <taxon>fabids</taxon>
        <taxon>Fagales</taxon>
        <taxon>Fagaceae</taxon>
        <taxon>Fagus</taxon>
    </lineage>
</organism>
<name>A0A2N9GGD5_FAGSY</name>
<protein>
    <submittedName>
        <fullName evidence="1">Uncharacterized protein</fullName>
    </submittedName>
</protein>
<sequence>MGSCDPQIRTEGGLISYPLRASSSGHHLISSPVIPLLHLLCLSTFVRVVRPPMSMDAQLAAGLGYSPISSFYCLPSRLLGGRFDKTPPFGEPLHPNRMSSDVMDHPIRFIYY</sequence>